<dbReference type="AlphaFoldDB" id="X1EAI7"/>
<accession>X1EAI7</accession>
<dbReference type="EMBL" id="BART01042010">
    <property type="protein sequence ID" value="GAH30291.1"/>
    <property type="molecule type" value="Genomic_DNA"/>
</dbReference>
<feature type="non-terminal residue" evidence="1">
    <location>
        <position position="46"/>
    </location>
</feature>
<gene>
    <name evidence="1" type="ORF">S01H4_67128</name>
</gene>
<proteinExistence type="predicted"/>
<sequence>LRKFDAINLKTMFRMVQAGMDVEHILQHINQRCRHQIFFDIIEISE</sequence>
<organism evidence="1">
    <name type="scientific">marine sediment metagenome</name>
    <dbReference type="NCBI Taxonomy" id="412755"/>
    <lineage>
        <taxon>unclassified sequences</taxon>
        <taxon>metagenomes</taxon>
        <taxon>ecological metagenomes</taxon>
    </lineage>
</organism>
<feature type="non-terminal residue" evidence="1">
    <location>
        <position position="1"/>
    </location>
</feature>
<name>X1EAI7_9ZZZZ</name>
<protein>
    <submittedName>
        <fullName evidence="1">Uncharacterized protein</fullName>
    </submittedName>
</protein>
<evidence type="ECO:0000313" key="1">
    <source>
        <dbReference type="EMBL" id="GAH30291.1"/>
    </source>
</evidence>
<comment type="caution">
    <text evidence="1">The sequence shown here is derived from an EMBL/GenBank/DDBJ whole genome shotgun (WGS) entry which is preliminary data.</text>
</comment>
<reference evidence="1" key="1">
    <citation type="journal article" date="2014" name="Front. Microbiol.">
        <title>High frequency of phylogenetically diverse reductive dehalogenase-homologous genes in deep subseafloor sedimentary metagenomes.</title>
        <authorList>
            <person name="Kawai M."/>
            <person name="Futagami T."/>
            <person name="Toyoda A."/>
            <person name="Takaki Y."/>
            <person name="Nishi S."/>
            <person name="Hori S."/>
            <person name="Arai W."/>
            <person name="Tsubouchi T."/>
            <person name="Morono Y."/>
            <person name="Uchiyama I."/>
            <person name="Ito T."/>
            <person name="Fujiyama A."/>
            <person name="Inagaki F."/>
            <person name="Takami H."/>
        </authorList>
    </citation>
    <scope>NUCLEOTIDE SEQUENCE</scope>
    <source>
        <strain evidence="1">Expedition CK06-06</strain>
    </source>
</reference>